<reference evidence="3 4" key="2">
    <citation type="journal article" date="2024" name="Int. J. Syst. Evol. Microbiol.">
        <title>Proposal of Lactobacillus amylovorus subsp. animalis subsp. nov. and an emended description of Lactobacillus amylovorus.</title>
        <authorList>
            <person name="Yamane K."/>
            <person name="Tanizawa Y."/>
            <person name="Kobayashi H."/>
            <person name="Kamizono T."/>
            <person name="Kojima Y."/>
            <person name="Takagi H."/>
            <person name="Tohno M."/>
        </authorList>
    </citation>
    <scope>NUCLEOTIDE SEQUENCE [LARGE SCALE GENOMIC DNA]</scope>
    <source>
        <strain evidence="2 3">BF125</strain>
        <strain evidence="1 4">BF186</strain>
    </source>
</reference>
<organism evidence="1 4">
    <name type="scientific">Lactobacillus amylovorus subsp. animalium</name>
    <dbReference type="NCBI Taxonomy" id="3378536"/>
    <lineage>
        <taxon>Bacteria</taxon>
        <taxon>Bacillati</taxon>
        <taxon>Bacillota</taxon>
        <taxon>Bacilli</taxon>
        <taxon>Lactobacillales</taxon>
        <taxon>Lactobacillaceae</taxon>
        <taxon>Lactobacillus</taxon>
    </lineage>
</organism>
<dbReference type="Proteomes" id="UP001332503">
    <property type="component" value="Unassembled WGS sequence"/>
</dbReference>
<proteinExistence type="predicted"/>
<reference evidence="1" key="1">
    <citation type="submission" date="2023-06" db="EMBL/GenBank/DDBJ databases">
        <authorList>
            <person name="Tohno M."/>
            <person name="Tanizawa Y."/>
        </authorList>
    </citation>
    <scope>NUCLEOTIDE SEQUENCE</scope>
    <source>
        <strain evidence="2">BF125</strain>
        <strain evidence="1">BF186</strain>
    </source>
</reference>
<gene>
    <name evidence="2" type="ORF">LABF125_08480</name>
    <name evidence="1" type="ORF">LABF186_09990</name>
</gene>
<protein>
    <submittedName>
        <fullName evidence="1">Uncharacterized protein</fullName>
    </submittedName>
</protein>
<evidence type="ECO:0000313" key="2">
    <source>
        <dbReference type="EMBL" id="GMM15715.1"/>
    </source>
</evidence>
<dbReference type="Proteomes" id="UP001346800">
    <property type="component" value="Unassembled WGS sequence"/>
</dbReference>
<dbReference type="EMBL" id="BTFQ01000038">
    <property type="protein sequence ID" value="GMM13884.1"/>
    <property type="molecule type" value="Genomic_DNA"/>
</dbReference>
<comment type="caution">
    <text evidence="1">The sequence shown here is derived from an EMBL/GenBank/DDBJ whole genome shotgun (WGS) entry which is preliminary data.</text>
</comment>
<keyword evidence="3" id="KW-1185">Reference proteome</keyword>
<evidence type="ECO:0000313" key="1">
    <source>
        <dbReference type="EMBL" id="GMM13884.1"/>
    </source>
</evidence>
<dbReference type="AlphaFoldDB" id="A0ABD0C3K8"/>
<dbReference type="EMBL" id="BTFR01000013">
    <property type="protein sequence ID" value="GMM15715.1"/>
    <property type="molecule type" value="Genomic_DNA"/>
</dbReference>
<evidence type="ECO:0000313" key="3">
    <source>
        <dbReference type="Proteomes" id="UP001332503"/>
    </source>
</evidence>
<sequence>MINNEIIVEIVRLIRNFLEVRVFAKNIPQAKNRIKYRPYIDLLKGYFPTEKINPSNINNINNKVFCLAVSLACISYKYGWTRTQ</sequence>
<accession>A0ABD0C3K8</accession>
<evidence type="ECO:0000313" key="4">
    <source>
        <dbReference type="Proteomes" id="UP001346800"/>
    </source>
</evidence>
<name>A0ABD0C3K8_LACAM</name>